<dbReference type="InterPro" id="IPR010982">
    <property type="entry name" value="Lambda_DNA-bd_dom_sf"/>
</dbReference>
<gene>
    <name evidence="3" type="ORF">NCTC10327_01923</name>
</gene>
<dbReference type="CDD" id="cd00093">
    <property type="entry name" value="HTH_XRE"/>
    <property type="match status" value="1"/>
</dbReference>
<feature type="region of interest" description="Disordered" evidence="1">
    <location>
        <begin position="56"/>
        <end position="132"/>
    </location>
</feature>
<dbReference type="SMART" id="SM00530">
    <property type="entry name" value="HTH_XRE"/>
    <property type="match status" value="1"/>
</dbReference>
<dbReference type="AlphaFoldDB" id="A0A7Z9CAB3"/>
<reference evidence="3 4" key="1">
    <citation type="submission" date="2018-11" db="EMBL/GenBank/DDBJ databases">
        <authorList>
            <consortium name="Pathogen Informatics"/>
        </authorList>
    </citation>
    <scope>NUCLEOTIDE SEQUENCE [LARGE SCALE GENOMIC DNA]</scope>
    <source>
        <strain evidence="3 4">NCTC10327</strain>
    </source>
</reference>
<feature type="compositionally biased region" description="Basic and acidic residues" evidence="1">
    <location>
        <begin position="59"/>
        <end position="69"/>
    </location>
</feature>
<feature type="domain" description="HTH cro/C1-type" evidence="2">
    <location>
        <begin position="5"/>
        <end position="59"/>
    </location>
</feature>
<organism evidence="3 4">
    <name type="scientific">Actinobaculum suis</name>
    <dbReference type="NCBI Taxonomy" id="1657"/>
    <lineage>
        <taxon>Bacteria</taxon>
        <taxon>Bacillati</taxon>
        <taxon>Actinomycetota</taxon>
        <taxon>Actinomycetes</taxon>
        <taxon>Actinomycetales</taxon>
        <taxon>Actinomycetaceae</taxon>
        <taxon>Actinobaculum</taxon>
    </lineage>
</organism>
<dbReference type="SUPFAM" id="SSF47413">
    <property type="entry name" value="lambda repressor-like DNA-binding domains"/>
    <property type="match status" value="1"/>
</dbReference>
<feature type="compositionally biased region" description="Basic and acidic residues" evidence="1">
    <location>
        <begin position="123"/>
        <end position="132"/>
    </location>
</feature>
<evidence type="ECO:0000259" key="2">
    <source>
        <dbReference type="PROSITE" id="PS50943"/>
    </source>
</evidence>
<dbReference type="EMBL" id="UYIO01000001">
    <property type="protein sequence ID" value="VDG77311.1"/>
    <property type="molecule type" value="Genomic_DNA"/>
</dbReference>
<evidence type="ECO:0000313" key="3">
    <source>
        <dbReference type="EMBL" id="VDG77311.1"/>
    </source>
</evidence>
<dbReference type="Proteomes" id="UP000269974">
    <property type="component" value="Unassembled WGS sequence"/>
</dbReference>
<proteinExistence type="predicted"/>
<comment type="caution">
    <text evidence="3">The sequence shown here is derived from an EMBL/GenBank/DDBJ whole genome shotgun (WGS) entry which is preliminary data.</text>
</comment>
<dbReference type="InterPro" id="IPR001387">
    <property type="entry name" value="Cro/C1-type_HTH"/>
</dbReference>
<dbReference type="Gene3D" id="1.10.260.40">
    <property type="entry name" value="lambda repressor-like DNA-binding domains"/>
    <property type="match status" value="1"/>
</dbReference>
<protein>
    <submittedName>
        <fullName evidence="3">Helix-turn-helix</fullName>
    </submittedName>
</protein>
<sequence>MASALRARRAQVGLTYEELADKTGIPRISLARLFTEKRPIYITQLASIAEALQSTPGELTREAERESMRRHGNPWGFPQELADSAPGSPLDGIDPITYTEEALARARLAASQEEYGAAANRPQPDREREDGA</sequence>
<dbReference type="GO" id="GO:0003677">
    <property type="term" value="F:DNA binding"/>
    <property type="evidence" value="ECO:0007669"/>
    <property type="project" value="InterPro"/>
</dbReference>
<evidence type="ECO:0000313" key="4">
    <source>
        <dbReference type="Proteomes" id="UP000269974"/>
    </source>
</evidence>
<dbReference type="PROSITE" id="PS50943">
    <property type="entry name" value="HTH_CROC1"/>
    <property type="match status" value="1"/>
</dbReference>
<dbReference type="Pfam" id="PF01381">
    <property type="entry name" value="HTH_3"/>
    <property type="match status" value="1"/>
</dbReference>
<evidence type="ECO:0000256" key="1">
    <source>
        <dbReference type="SAM" id="MobiDB-lite"/>
    </source>
</evidence>
<name>A0A7Z9CAB3_9ACTO</name>
<accession>A0A7Z9CAB3</accession>